<dbReference type="Proteomes" id="UP000321379">
    <property type="component" value="Unassembled WGS sequence"/>
</dbReference>
<comment type="caution">
    <text evidence="2">The sequence shown here is derived from an EMBL/GenBank/DDBJ whole genome shotgun (WGS) entry which is preliminary data.</text>
</comment>
<dbReference type="InterPro" id="IPR036689">
    <property type="entry name" value="ESAT-6-like_sf"/>
</dbReference>
<dbReference type="InterPro" id="IPR010310">
    <property type="entry name" value="T7SS_ESAT-6-like"/>
</dbReference>
<sequence length="95" mass="10219">MRYQVDSEAVIGATATVRNSIAHIQAEVNGLHSQLTNLQGSWSGQAAMAFQSAVTEWKSTQQRIEESLAALSHALGQAGQQYAEAESSNARLFGR</sequence>
<dbReference type="AlphaFoldDB" id="A0A5C8UYD2"/>
<evidence type="ECO:0000313" key="3">
    <source>
        <dbReference type="Proteomes" id="UP000321379"/>
    </source>
</evidence>
<comment type="similarity">
    <text evidence="1">Belongs to the WXG100 family.</text>
</comment>
<keyword evidence="3" id="KW-1185">Reference proteome</keyword>
<dbReference type="Pfam" id="PF06013">
    <property type="entry name" value="WXG100"/>
    <property type="match status" value="1"/>
</dbReference>
<dbReference type="RefSeq" id="WP_147781811.1">
    <property type="nucleotide sequence ID" value="NZ_VRMG01000002.1"/>
</dbReference>
<dbReference type="EMBL" id="VRMG01000002">
    <property type="protein sequence ID" value="TXN32716.1"/>
    <property type="molecule type" value="Genomic_DNA"/>
</dbReference>
<dbReference type="NCBIfam" id="TIGR03930">
    <property type="entry name" value="WXG100_ESAT6"/>
    <property type="match status" value="1"/>
</dbReference>
<dbReference type="SUPFAM" id="SSF140453">
    <property type="entry name" value="EsxAB dimer-like"/>
    <property type="match status" value="1"/>
</dbReference>
<gene>
    <name evidence="2" type="ORF">FVP33_01180</name>
</gene>
<evidence type="ECO:0000256" key="1">
    <source>
        <dbReference type="RuleBase" id="RU362001"/>
    </source>
</evidence>
<dbReference type="Gene3D" id="1.10.287.1060">
    <property type="entry name" value="ESAT-6-like"/>
    <property type="match status" value="1"/>
</dbReference>
<proteinExistence type="inferred from homology"/>
<name>A0A5C8UYD2_9MICO</name>
<reference evidence="2 3" key="1">
    <citation type="submission" date="2019-08" db="EMBL/GenBank/DDBJ databases">
        <title>Bacterial whole genome sequence for Glaciihabitans sp. CHu50b-6-2.</title>
        <authorList>
            <person name="Jin L."/>
        </authorList>
    </citation>
    <scope>NUCLEOTIDE SEQUENCE [LARGE SCALE GENOMIC DNA]</scope>
    <source>
        <strain evidence="2 3">CHu50b-6-2</strain>
    </source>
</reference>
<evidence type="ECO:0000313" key="2">
    <source>
        <dbReference type="EMBL" id="TXN32716.1"/>
    </source>
</evidence>
<protein>
    <recommendedName>
        <fullName evidence="1">ESAT-6-like protein</fullName>
    </recommendedName>
</protein>
<accession>A0A5C8UYD2</accession>
<organism evidence="2 3">
    <name type="scientific">Lacisediminihabitans profunda</name>
    <dbReference type="NCBI Taxonomy" id="2594790"/>
    <lineage>
        <taxon>Bacteria</taxon>
        <taxon>Bacillati</taxon>
        <taxon>Actinomycetota</taxon>
        <taxon>Actinomycetes</taxon>
        <taxon>Micrococcales</taxon>
        <taxon>Microbacteriaceae</taxon>
        <taxon>Lacisediminihabitans</taxon>
    </lineage>
</organism>